<dbReference type="AlphaFoldDB" id="A0A4P6P5E8"/>
<dbReference type="PANTHER" id="PTHR43135:SF3">
    <property type="entry name" value="ALPHA-D-RIBOSE 1-METHYLPHOSPHONATE 5-TRIPHOSPHATE DIPHOSPHATASE"/>
    <property type="match status" value="1"/>
</dbReference>
<evidence type="ECO:0000313" key="2">
    <source>
        <dbReference type="EMBL" id="QBG36664.1"/>
    </source>
</evidence>
<dbReference type="Gene3D" id="3.20.20.140">
    <property type="entry name" value="Metal-dependent hydrolases"/>
    <property type="match status" value="1"/>
</dbReference>
<name>A0A4P6P5E8_9GAMM</name>
<dbReference type="KEGG" id="lsd:EMK97_13510"/>
<sequence>MWGEHYWYDTTDVWLHPRLSQYVPSEVLEPRAMRRPKAPHHHYNHINVATVAKEMQDLGLKVNSGGHGQREGLAMHWEMWMMAQGGMTPLEALRTATMSPAETLGLAKQIGSIKTGKLADLVVVDGDMSQDIRISDRVIYTMINGRLYDAETMNEVGNYDNKRNKFYFEQ</sequence>
<dbReference type="Proteomes" id="UP000290244">
    <property type="component" value="Chromosome"/>
</dbReference>
<keyword evidence="3" id="KW-1185">Reference proteome</keyword>
<dbReference type="InterPro" id="IPR051781">
    <property type="entry name" value="Metallo-dep_Hydrolase"/>
</dbReference>
<gene>
    <name evidence="2" type="ORF">EMK97_13510</name>
</gene>
<proteinExistence type="predicted"/>
<dbReference type="InterPro" id="IPR011059">
    <property type="entry name" value="Metal-dep_hydrolase_composite"/>
</dbReference>
<dbReference type="InterPro" id="IPR032466">
    <property type="entry name" value="Metal_Hydrolase"/>
</dbReference>
<evidence type="ECO:0000259" key="1">
    <source>
        <dbReference type="Pfam" id="PF01979"/>
    </source>
</evidence>
<feature type="domain" description="Amidohydrolase-related" evidence="1">
    <location>
        <begin position="51"/>
        <end position="147"/>
    </location>
</feature>
<dbReference type="SUPFAM" id="SSF51556">
    <property type="entry name" value="Metallo-dependent hydrolases"/>
    <property type="match status" value="1"/>
</dbReference>
<dbReference type="Pfam" id="PF01979">
    <property type="entry name" value="Amidohydro_1"/>
    <property type="match status" value="1"/>
</dbReference>
<evidence type="ECO:0000313" key="3">
    <source>
        <dbReference type="Proteomes" id="UP000290244"/>
    </source>
</evidence>
<dbReference type="OrthoDB" id="9776455at2"/>
<accession>A0A4P6P5E8</accession>
<dbReference type="PANTHER" id="PTHR43135">
    <property type="entry name" value="ALPHA-D-RIBOSE 1-METHYLPHOSPHONATE 5-TRIPHOSPHATE DIPHOSPHATASE"/>
    <property type="match status" value="1"/>
</dbReference>
<protein>
    <recommendedName>
        <fullName evidence="1">Amidohydrolase-related domain-containing protein</fullName>
    </recommendedName>
</protein>
<organism evidence="2 3">
    <name type="scientific">Litorilituus sediminis</name>
    <dbReference type="NCBI Taxonomy" id="718192"/>
    <lineage>
        <taxon>Bacteria</taxon>
        <taxon>Pseudomonadati</taxon>
        <taxon>Pseudomonadota</taxon>
        <taxon>Gammaproteobacteria</taxon>
        <taxon>Alteromonadales</taxon>
        <taxon>Colwelliaceae</taxon>
        <taxon>Litorilituus</taxon>
    </lineage>
</organism>
<reference evidence="2 3" key="1">
    <citation type="submission" date="2018-12" db="EMBL/GenBank/DDBJ databases">
        <title>Complete genome of Litorilituus sediminis.</title>
        <authorList>
            <person name="Liu A."/>
            <person name="Rong J."/>
        </authorList>
    </citation>
    <scope>NUCLEOTIDE SEQUENCE [LARGE SCALE GENOMIC DNA]</scope>
    <source>
        <strain evidence="2 3">JCM 17549</strain>
    </source>
</reference>
<dbReference type="Gene3D" id="2.30.40.10">
    <property type="entry name" value="Urease, subunit C, domain 1"/>
    <property type="match status" value="1"/>
</dbReference>
<dbReference type="GO" id="GO:0016810">
    <property type="term" value="F:hydrolase activity, acting on carbon-nitrogen (but not peptide) bonds"/>
    <property type="evidence" value="ECO:0007669"/>
    <property type="project" value="InterPro"/>
</dbReference>
<dbReference type="SUPFAM" id="SSF51338">
    <property type="entry name" value="Composite domain of metallo-dependent hydrolases"/>
    <property type="match status" value="1"/>
</dbReference>
<dbReference type="EMBL" id="CP034759">
    <property type="protein sequence ID" value="QBG36664.1"/>
    <property type="molecule type" value="Genomic_DNA"/>
</dbReference>
<dbReference type="InterPro" id="IPR006680">
    <property type="entry name" value="Amidohydro-rel"/>
</dbReference>